<accession>A0A316YZ80</accession>
<evidence type="ECO:0000256" key="3">
    <source>
        <dbReference type="SAM" id="MobiDB-lite"/>
    </source>
</evidence>
<reference evidence="5 6" key="1">
    <citation type="journal article" date="2018" name="Mol. Biol. Evol.">
        <title>Broad Genomic Sampling Reveals a Smut Pathogenic Ancestry of the Fungal Clade Ustilaginomycotina.</title>
        <authorList>
            <person name="Kijpornyongpan T."/>
            <person name="Mondo S.J."/>
            <person name="Barry K."/>
            <person name="Sandor L."/>
            <person name="Lee J."/>
            <person name="Lipzen A."/>
            <person name="Pangilinan J."/>
            <person name="LaButti K."/>
            <person name="Hainaut M."/>
            <person name="Henrissat B."/>
            <person name="Grigoriev I.V."/>
            <person name="Spatafora J.W."/>
            <person name="Aime M.C."/>
        </authorList>
    </citation>
    <scope>NUCLEOTIDE SEQUENCE [LARGE SCALE GENOMIC DNA]</scope>
    <source>
        <strain evidence="5 6">MCA 4198</strain>
    </source>
</reference>
<dbReference type="InterPro" id="IPR004838">
    <property type="entry name" value="NHTrfase_class1_PyrdxlP-BS"/>
</dbReference>
<dbReference type="Proteomes" id="UP000245768">
    <property type="component" value="Unassembled WGS sequence"/>
</dbReference>
<feature type="region of interest" description="Disordered" evidence="3">
    <location>
        <begin position="34"/>
        <end position="54"/>
    </location>
</feature>
<dbReference type="GO" id="GO:0008483">
    <property type="term" value="F:transaminase activity"/>
    <property type="evidence" value="ECO:0007669"/>
    <property type="project" value="TreeGrafter"/>
</dbReference>
<dbReference type="Pfam" id="PF00155">
    <property type="entry name" value="Aminotran_1_2"/>
    <property type="match status" value="1"/>
</dbReference>
<dbReference type="GO" id="GO:0006520">
    <property type="term" value="P:amino acid metabolic process"/>
    <property type="evidence" value="ECO:0007669"/>
    <property type="project" value="TreeGrafter"/>
</dbReference>
<dbReference type="OrthoDB" id="7042322at2759"/>
<feature type="domain" description="Aminotransferase class I/classII large" evidence="4">
    <location>
        <begin position="121"/>
        <end position="467"/>
    </location>
</feature>
<keyword evidence="5" id="KW-0808">Transferase</keyword>
<dbReference type="PANTHER" id="PTHR43795:SF39">
    <property type="entry name" value="AMINOTRANSFERASE CLASS I_CLASSII DOMAIN-CONTAINING PROTEIN"/>
    <property type="match status" value="1"/>
</dbReference>
<proteinExistence type="inferred from homology"/>
<name>A0A316YZ80_9BASI</name>
<dbReference type="Gene3D" id="3.90.1150.10">
    <property type="entry name" value="Aspartate Aminotransferase, domain 1"/>
    <property type="match status" value="1"/>
</dbReference>
<dbReference type="GeneID" id="37042658"/>
<dbReference type="STRING" id="215250.A0A316YZ80"/>
<dbReference type="AlphaFoldDB" id="A0A316YZ80"/>
<evidence type="ECO:0000313" key="6">
    <source>
        <dbReference type="Proteomes" id="UP000245768"/>
    </source>
</evidence>
<dbReference type="Gene3D" id="3.40.640.10">
    <property type="entry name" value="Type I PLP-dependent aspartate aminotransferase-like (Major domain)"/>
    <property type="match status" value="1"/>
</dbReference>
<dbReference type="InterPro" id="IPR015424">
    <property type="entry name" value="PyrdxlP-dep_Trfase"/>
</dbReference>
<evidence type="ECO:0000259" key="4">
    <source>
        <dbReference type="Pfam" id="PF00155"/>
    </source>
</evidence>
<dbReference type="InterPro" id="IPR050478">
    <property type="entry name" value="Ethylene_sulfur-biosynth"/>
</dbReference>
<dbReference type="InterPro" id="IPR015422">
    <property type="entry name" value="PyrdxlP-dep_Trfase_small"/>
</dbReference>
<dbReference type="InterPro" id="IPR015421">
    <property type="entry name" value="PyrdxlP-dep_Trfase_major"/>
</dbReference>
<dbReference type="SUPFAM" id="SSF53383">
    <property type="entry name" value="PLP-dependent transferases"/>
    <property type="match status" value="1"/>
</dbReference>
<comment type="similarity">
    <text evidence="1">Belongs to the class-I pyridoxal-phosphate-dependent aminotransferase family.</text>
</comment>
<keyword evidence="2" id="KW-0663">Pyridoxal phosphate</keyword>
<dbReference type="InParanoid" id="A0A316YZ80"/>
<dbReference type="RefSeq" id="XP_025381272.1">
    <property type="nucleotide sequence ID" value="XM_025520742.1"/>
</dbReference>
<organism evidence="5 6">
    <name type="scientific">Acaromyces ingoldii</name>
    <dbReference type="NCBI Taxonomy" id="215250"/>
    <lineage>
        <taxon>Eukaryota</taxon>
        <taxon>Fungi</taxon>
        <taxon>Dikarya</taxon>
        <taxon>Basidiomycota</taxon>
        <taxon>Ustilaginomycotina</taxon>
        <taxon>Exobasidiomycetes</taxon>
        <taxon>Exobasidiales</taxon>
        <taxon>Cryptobasidiaceae</taxon>
        <taxon>Acaromyces</taxon>
    </lineage>
</organism>
<dbReference type="GO" id="GO:0030170">
    <property type="term" value="F:pyridoxal phosphate binding"/>
    <property type="evidence" value="ECO:0007669"/>
    <property type="project" value="InterPro"/>
</dbReference>
<dbReference type="InterPro" id="IPR004839">
    <property type="entry name" value="Aminotransferase_I/II_large"/>
</dbReference>
<dbReference type="PROSITE" id="PS00105">
    <property type="entry name" value="AA_TRANSFER_CLASS_1"/>
    <property type="match status" value="1"/>
</dbReference>
<dbReference type="EMBL" id="KZ819634">
    <property type="protein sequence ID" value="PWN94074.1"/>
    <property type="molecule type" value="Genomic_DNA"/>
</dbReference>
<dbReference type="CDD" id="cd00609">
    <property type="entry name" value="AAT_like"/>
    <property type="match status" value="1"/>
</dbReference>
<dbReference type="PANTHER" id="PTHR43795">
    <property type="entry name" value="BIFUNCTIONAL ASPARTATE AMINOTRANSFERASE AND GLUTAMATE/ASPARTATE-PREPHENATE AMINOTRANSFERASE-RELATED"/>
    <property type="match status" value="1"/>
</dbReference>
<evidence type="ECO:0000256" key="1">
    <source>
        <dbReference type="ARBA" id="ARBA00007441"/>
    </source>
</evidence>
<dbReference type="PRINTS" id="PR00753">
    <property type="entry name" value="ACCSYNTHASE"/>
</dbReference>
<evidence type="ECO:0000256" key="2">
    <source>
        <dbReference type="ARBA" id="ARBA00022898"/>
    </source>
</evidence>
<gene>
    <name evidence="5" type="ORF">FA10DRAFT_264665</name>
</gene>
<protein>
    <submittedName>
        <fullName evidence="5">PLP-dependent transferase</fullName>
    </submittedName>
</protein>
<evidence type="ECO:0000313" key="5">
    <source>
        <dbReference type="EMBL" id="PWN94074.1"/>
    </source>
</evidence>
<keyword evidence="6" id="KW-1185">Reference proteome</keyword>
<sequence>MSCAPACFPVNGCPALGVAPSSPASSLLSTMTATRRREAPGTLRKPALSSRGSAHRDKVTPFWSIFDRILCDCFCATRNPGGIVNMGIANNYLMEAELLDFFHRHLELHPSDLTYGTSLFGSTRLFRAFCKHYNSPAFSPIKPVTPDQLLTGPGCGSLLDQVFEHLADAHDGVLIAAPYYNGFEADLSCRSNVECVPVYSDMGDGTEAASFEGATALRGFEATQRAWLEQHPGQQIRAVVVCNPNNPVGRCYTRSALVEYGSFAEKHDLHLVFDEIYALSTFESHSDEQPTQPFISALSIDWAVEAGCHPARLHVLSSASKDFGLNGFRIGTFVSQNNEDLIRAMKATSKLYMVSSPADALFAAIIHDEGFHRDFVATNRARMAQAYDLVTRWCRHHSIGYTPTNAGHFVLVDLERFLPDQVDGHELAQEEREGALWAKALENKVSITPGSNYRHPHTGTFRLTFTLGRPALLEGLSRLEAALALLHWTAPDEVQVEMKGMEGEVPAAGDLEQAQWASMHRRPSISTSLVDAAAATHISAEARSRDSSTDSALSKVLAATEMLKNRPCAC</sequence>